<evidence type="ECO:0000256" key="3">
    <source>
        <dbReference type="ARBA" id="ARBA00022448"/>
    </source>
</evidence>
<accession>H9UKP4</accession>
<dbReference type="PATRIC" id="fig|889378.3.peg.2025"/>
<evidence type="ECO:0000256" key="7">
    <source>
        <dbReference type="SAM" id="MobiDB-lite"/>
    </source>
</evidence>
<dbReference type="STRING" id="889378.Spiaf_2039"/>
<dbReference type="GO" id="GO:0012505">
    <property type="term" value="C:endomembrane system"/>
    <property type="evidence" value="ECO:0007669"/>
    <property type="project" value="UniProtKB-SubCell"/>
</dbReference>
<feature type="transmembrane region" description="Helical" evidence="8">
    <location>
        <begin position="326"/>
        <end position="347"/>
    </location>
</feature>
<dbReference type="OrthoDB" id="9795150at2"/>
<dbReference type="PANTHER" id="PTHR23514:SF3">
    <property type="entry name" value="BYPASS OF STOP CODON PROTEIN 6"/>
    <property type="match status" value="1"/>
</dbReference>
<comment type="subcellular location">
    <subcellularLocation>
        <location evidence="1">Endomembrane system</location>
        <topology evidence="1">Multi-pass membrane protein</topology>
    </subcellularLocation>
</comment>
<dbReference type="EMBL" id="CP003282">
    <property type="protein sequence ID" value="AFG38087.1"/>
    <property type="molecule type" value="Genomic_DNA"/>
</dbReference>
<evidence type="ECO:0000313" key="10">
    <source>
        <dbReference type="EMBL" id="AFG38087.1"/>
    </source>
</evidence>
<sequence length="417" mass="43073">MSKHLRYSLAVAFAAFVLLGFPDGLLSVAWPSASRSVNVSIGWLGYLMIPFSIGFFFASSGVGSLVVRFGYARSFSLGVAGMMAGLSGFAMVPVFQLGFPALLAANLLIGFGAGILDSGLNAYAAHYFRPKHTNWLHASYGLGASAGPLVMTAVLTLTGGWHWGYAVGLIPGALVLLGFLLAGAAIRRTAEEGDSRHDAELPHSTEHPAGVVDGTAERTPSPAAEGYLAAPVVLSVVLFFLYTGSEVLIGQWVYSLLTLHLGVAEVAAGVIVGGYWIWFTIGRVGFGILSERVSVGAILRQAMIAMVIGSGLLLLVPYAGPLLLPAAAIAVWGLGVACAPVFPLLIAETPARVGRHRSLRTVGFQVAAANLGAVGFNGLTGALVDTISLGVVPAVIAASSLATIILHAIVVRSAAVQ</sequence>
<dbReference type="eggNOG" id="COG0738">
    <property type="taxonomic scope" value="Bacteria"/>
</dbReference>
<feature type="region of interest" description="Disordered" evidence="7">
    <location>
        <begin position="194"/>
        <end position="216"/>
    </location>
</feature>
<dbReference type="InterPro" id="IPR011701">
    <property type="entry name" value="MFS"/>
</dbReference>
<evidence type="ECO:0000313" key="11">
    <source>
        <dbReference type="Proteomes" id="UP000007383"/>
    </source>
</evidence>
<dbReference type="HOGENOM" id="CLU_021993_2_0_12"/>
<proteinExistence type="inferred from homology"/>
<dbReference type="InterPro" id="IPR020846">
    <property type="entry name" value="MFS_dom"/>
</dbReference>
<comment type="similarity">
    <text evidence="2">Belongs to the major facilitator superfamily.</text>
</comment>
<dbReference type="AlphaFoldDB" id="H9UKP4"/>
<feature type="domain" description="Major facilitator superfamily (MFS) profile" evidence="9">
    <location>
        <begin position="8"/>
        <end position="415"/>
    </location>
</feature>
<evidence type="ECO:0000259" key="9">
    <source>
        <dbReference type="PROSITE" id="PS50850"/>
    </source>
</evidence>
<dbReference type="GO" id="GO:0016020">
    <property type="term" value="C:membrane"/>
    <property type="evidence" value="ECO:0007669"/>
    <property type="project" value="TreeGrafter"/>
</dbReference>
<feature type="compositionally biased region" description="Basic and acidic residues" evidence="7">
    <location>
        <begin position="194"/>
        <end position="206"/>
    </location>
</feature>
<keyword evidence="3" id="KW-0813">Transport</keyword>
<dbReference type="InterPro" id="IPR036259">
    <property type="entry name" value="MFS_trans_sf"/>
</dbReference>
<dbReference type="RefSeq" id="WP_014456070.1">
    <property type="nucleotide sequence ID" value="NC_017098.1"/>
</dbReference>
<feature type="transmembrane region" description="Helical" evidence="8">
    <location>
        <begin position="74"/>
        <end position="95"/>
    </location>
</feature>
<feature type="transmembrane region" description="Helical" evidence="8">
    <location>
        <begin position="257"/>
        <end position="281"/>
    </location>
</feature>
<protein>
    <submittedName>
        <fullName evidence="10">Fucose permease</fullName>
    </submittedName>
</protein>
<feature type="transmembrane region" description="Helical" evidence="8">
    <location>
        <begin position="359"/>
        <end position="379"/>
    </location>
</feature>
<keyword evidence="4 8" id="KW-0812">Transmembrane</keyword>
<gene>
    <name evidence="10" type="ordered locus">Spiaf_2039</name>
</gene>
<evidence type="ECO:0000256" key="6">
    <source>
        <dbReference type="ARBA" id="ARBA00023136"/>
    </source>
</evidence>
<feature type="transmembrane region" description="Helical" evidence="8">
    <location>
        <begin position="227"/>
        <end position="245"/>
    </location>
</feature>
<feature type="transmembrane region" description="Helical" evidence="8">
    <location>
        <begin position="391"/>
        <end position="411"/>
    </location>
</feature>
<evidence type="ECO:0000256" key="4">
    <source>
        <dbReference type="ARBA" id="ARBA00022692"/>
    </source>
</evidence>
<keyword evidence="5 8" id="KW-1133">Transmembrane helix</keyword>
<keyword evidence="11" id="KW-1185">Reference proteome</keyword>
<organism evidence="10 11">
    <name type="scientific">Spirochaeta africana (strain ATCC 700263 / DSM 8902 / Z-7692)</name>
    <dbReference type="NCBI Taxonomy" id="889378"/>
    <lineage>
        <taxon>Bacteria</taxon>
        <taxon>Pseudomonadati</taxon>
        <taxon>Spirochaetota</taxon>
        <taxon>Spirochaetia</taxon>
        <taxon>Spirochaetales</taxon>
        <taxon>Spirochaetaceae</taxon>
        <taxon>Spirochaeta</taxon>
    </lineage>
</organism>
<evidence type="ECO:0000256" key="2">
    <source>
        <dbReference type="ARBA" id="ARBA00008335"/>
    </source>
</evidence>
<dbReference type="Pfam" id="PF07690">
    <property type="entry name" value="MFS_1"/>
    <property type="match status" value="1"/>
</dbReference>
<feature type="transmembrane region" description="Helical" evidence="8">
    <location>
        <begin position="101"/>
        <end position="123"/>
    </location>
</feature>
<feature type="transmembrane region" description="Helical" evidence="8">
    <location>
        <begin position="302"/>
        <end position="320"/>
    </location>
</feature>
<dbReference type="KEGG" id="sfc:Spiaf_2039"/>
<dbReference type="Proteomes" id="UP000007383">
    <property type="component" value="Chromosome"/>
</dbReference>
<feature type="transmembrane region" description="Helical" evidence="8">
    <location>
        <begin position="163"/>
        <end position="186"/>
    </location>
</feature>
<feature type="transmembrane region" description="Helical" evidence="8">
    <location>
        <begin position="135"/>
        <end position="157"/>
    </location>
</feature>
<evidence type="ECO:0000256" key="1">
    <source>
        <dbReference type="ARBA" id="ARBA00004127"/>
    </source>
</evidence>
<name>H9UKP4_SPIAZ</name>
<evidence type="ECO:0000256" key="5">
    <source>
        <dbReference type="ARBA" id="ARBA00022989"/>
    </source>
</evidence>
<dbReference type="PROSITE" id="PS50850">
    <property type="entry name" value="MFS"/>
    <property type="match status" value="1"/>
</dbReference>
<keyword evidence="6 8" id="KW-0472">Membrane</keyword>
<feature type="transmembrane region" description="Helical" evidence="8">
    <location>
        <begin position="43"/>
        <end position="67"/>
    </location>
</feature>
<dbReference type="SUPFAM" id="SSF103473">
    <property type="entry name" value="MFS general substrate transporter"/>
    <property type="match status" value="1"/>
</dbReference>
<dbReference type="GO" id="GO:0022857">
    <property type="term" value="F:transmembrane transporter activity"/>
    <property type="evidence" value="ECO:0007669"/>
    <property type="project" value="InterPro"/>
</dbReference>
<dbReference type="PANTHER" id="PTHR23514">
    <property type="entry name" value="BYPASS OF STOP CODON PROTEIN 6"/>
    <property type="match status" value="1"/>
</dbReference>
<evidence type="ECO:0000256" key="8">
    <source>
        <dbReference type="SAM" id="Phobius"/>
    </source>
</evidence>
<dbReference type="Gene3D" id="1.20.1250.20">
    <property type="entry name" value="MFS general substrate transporter like domains"/>
    <property type="match status" value="2"/>
</dbReference>
<dbReference type="InterPro" id="IPR051788">
    <property type="entry name" value="MFS_Transporter"/>
</dbReference>
<reference evidence="11" key="1">
    <citation type="journal article" date="2013" name="Stand. Genomic Sci.">
        <title>Complete genome sequence of the halophilic bacterium Spirochaeta africana type strain (Z-7692(T)) from the alkaline Lake Magadi in the East African Rift.</title>
        <authorList>
            <person name="Liolos K."/>
            <person name="Abt B."/>
            <person name="Scheuner C."/>
            <person name="Teshima H."/>
            <person name="Held B."/>
            <person name="Lapidus A."/>
            <person name="Nolan M."/>
            <person name="Lucas S."/>
            <person name="Deshpande S."/>
            <person name="Cheng J.F."/>
            <person name="Tapia R."/>
            <person name="Goodwin L.A."/>
            <person name="Pitluck S."/>
            <person name="Pagani I."/>
            <person name="Ivanova N."/>
            <person name="Mavromatis K."/>
            <person name="Mikhailova N."/>
            <person name="Huntemann M."/>
            <person name="Pati A."/>
            <person name="Chen A."/>
            <person name="Palaniappan K."/>
            <person name="Land M."/>
            <person name="Rohde M."/>
            <person name="Tindall B.J."/>
            <person name="Detter J.C."/>
            <person name="Goker M."/>
            <person name="Bristow J."/>
            <person name="Eisen J.A."/>
            <person name="Markowitz V."/>
            <person name="Hugenholtz P."/>
            <person name="Woyke T."/>
            <person name="Klenk H.P."/>
            <person name="Kyrpides N.C."/>
        </authorList>
    </citation>
    <scope>NUCLEOTIDE SEQUENCE</scope>
    <source>
        <strain evidence="11">ATCC 700263 / DSM 8902 / Z-7692</strain>
    </source>
</reference>